<name>A0A178Z5R2_9EURO</name>
<evidence type="ECO:0000313" key="1">
    <source>
        <dbReference type="EMBL" id="OAP55052.1"/>
    </source>
</evidence>
<proteinExistence type="predicted"/>
<dbReference type="RefSeq" id="XP_018688419.1">
    <property type="nucleotide sequence ID" value="XM_018842258.1"/>
</dbReference>
<reference evidence="1 2" key="1">
    <citation type="submission" date="2016-04" db="EMBL/GenBank/DDBJ databases">
        <title>Draft genome of Fonsecaea erecta CBS 125763.</title>
        <authorList>
            <person name="Weiss V.A."/>
            <person name="Vicente V.A."/>
            <person name="Raittz R.T."/>
            <person name="Moreno L.F."/>
            <person name="De Souza E.M."/>
            <person name="Pedrosa F.O."/>
            <person name="Steffens M.B."/>
            <person name="Faoro H."/>
            <person name="Tadra-Sfeir M.Z."/>
            <person name="Najafzadeh M.J."/>
            <person name="Felipe M.S."/>
            <person name="Teixeira M."/>
            <person name="Sun J."/>
            <person name="Xi L."/>
            <person name="Gomes R."/>
            <person name="De Azevedo C.M."/>
            <person name="Salgado C.G."/>
            <person name="Da Silva M.B."/>
            <person name="Nascimento M.F."/>
            <person name="Queiroz-Telles F."/>
            <person name="Attili D.S."/>
            <person name="Gorbushina A."/>
        </authorList>
    </citation>
    <scope>NUCLEOTIDE SEQUENCE [LARGE SCALE GENOMIC DNA]</scope>
    <source>
        <strain evidence="1 2">CBS 125763</strain>
    </source>
</reference>
<protein>
    <submittedName>
        <fullName evidence="1">Uncharacterized protein</fullName>
    </submittedName>
</protein>
<dbReference type="GeneID" id="30014920"/>
<organism evidence="1 2">
    <name type="scientific">Fonsecaea erecta</name>
    <dbReference type="NCBI Taxonomy" id="1367422"/>
    <lineage>
        <taxon>Eukaryota</taxon>
        <taxon>Fungi</taxon>
        <taxon>Dikarya</taxon>
        <taxon>Ascomycota</taxon>
        <taxon>Pezizomycotina</taxon>
        <taxon>Eurotiomycetes</taxon>
        <taxon>Chaetothyriomycetidae</taxon>
        <taxon>Chaetothyriales</taxon>
        <taxon>Herpotrichiellaceae</taxon>
        <taxon>Fonsecaea</taxon>
    </lineage>
</organism>
<sequence>MASGTHADGEIGLSLASSLQGRGQDQTDLFHLCGKLYHKRGRPPGSPSPTVSFELGPKEAIQLSSVSELDLAHVGSQFGIARSVPTPGICSCATSHKSKASWMAAKL</sequence>
<dbReference type="Proteomes" id="UP000078343">
    <property type="component" value="Unassembled WGS sequence"/>
</dbReference>
<dbReference type="EMBL" id="LVYI01000012">
    <property type="protein sequence ID" value="OAP55052.1"/>
    <property type="molecule type" value="Genomic_DNA"/>
</dbReference>
<dbReference type="AlphaFoldDB" id="A0A178Z5R2"/>
<comment type="caution">
    <text evidence="1">The sequence shown here is derived from an EMBL/GenBank/DDBJ whole genome shotgun (WGS) entry which is preliminary data.</text>
</comment>
<keyword evidence="2" id="KW-1185">Reference proteome</keyword>
<evidence type="ECO:0000313" key="2">
    <source>
        <dbReference type="Proteomes" id="UP000078343"/>
    </source>
</evidence>
<gene>
    <name evidence="1" type="ORF">AYL99_10752</name>
</gene>
<accession>A0A178Z5R2</accession>